<keyword evidence="1" id="KW-0472">Membrane</keyword>
<dbReference type="RefSeq" id="WP_143318174.1">
    <property type="nucleotide sequence ID" value="NZ_JACSRA010000033.1"/>
</dbReference>
<dbReference type="EMBL" id="JACSRA010000033">
    <property type="protein sequence ID" value="MBD7913006.1"/>
    <property type="molecule type" value="Genomic_DNA"/>
</dbReference>
<feature type="transmembrane region" description="Helical" evidence="1">
    <location>
        <begin position="21"/>
        <end position="38"/>
    </location>
</feature>
<reference evidence="2 3" key="1">
    <citation type="submission" date="2020-08" db="EMBL/GenBank/DDBJ databases">
        <title>A Genomic Blueprint of the Chicken Gut Microbiome.</title>
        <authorList>
            <person name="Gilroy R."/>
            <person name="Ravi A."/>
            <person name="Getino M."/>
            <person name="Pursley I."/>
            <person name="Horton D.L."/>
            <person name="Alikhan N.-F."/>
            <person name="Baker D."/>
            <person name="Gharbi K."/>
            <person name="Hall N."/>
            <person name="Watson M."/>
            <person name="Adriaenssens E.M."/>
            <person name="Foster-Nyarko E."/>
            <person name="Jarju S."/>
            <person name="Secka A."/>
            <person name="Antonio M."/>
            <person name="Oren A."/>
            <person name="Chaudhuri R."/>
            <person name="La Ragione R.M."/>
            <person name="Hildebrand F."/>
            <person name="Pallen M.J."/>
        </authorList>
    </citation>
    <scope>NUCLEOTIDE SEQUENCE [LARGE SCALE GENOMIC DNA]</scope>
    <source>
        <strain evidence="2 3">Sa3CVN1</strain>
    </source>
</reference>
<evidence type="ECO:0000313" key="3">
    <source>
        <dbReference type="Proteomes" id="UP000627781"/>
    </source>
</evidence>
<name>A0ABR8PXW9_9CLOT</name>
<keyword evidence="1" id="KW-0812">Transmembrane</keyword>
<keyword evidence="1" id="KW-1133">Transmembrane helix</keyword>
<protein>
    <submittedName>
        <fullName evidence="2">Uncharacterized protein</fullName>
    </submittedName>
</protein>
<sequence length="263" mass="29527">MAKPSIFSKDYEKRMRKRKRTIFLVVLLVLVGISIVIFNSKIKNIDFSNVKANIQAWVDSGKQEEELTKVEEEETVEPEKEIPKEPEKTYVNINIAPGVEVKAEYVLQEGKKQFVAVDQIQGYTFNISPSKGQMLILDSAQNMKISDTEGAIKDITKTAYISQSGSNFPKDQILANNPTYIWHSQARFIDDAKVVYVSELPYFGNAGQKKYVWIHDIASGEDKTIWALIGTNITIGDIVPDKGITITVDGVVSYLKADETVTK</sequence>
<evidence type="ECO:0000256" key="1">
    <source>
        <dbReference type="SAM" id="Phobius"/>
    </source>
</evidence>
<organism evidence="2 3">
    <name type="scientific">Clostridium cibarium</name>
    <dbReference type="NCBI Taxonomy" id="2762247"/>
    <lineage>
        <taxon>Bacteria</taxon>
        <taxon>Bacillati</taxon>
        <taxon>Bacillota</taxon>
        <taxon>Clostridia</taxon>
        <taxon>Eubacteriales</taxon>
        <taxon>Clostridiaceae</taxon>
        <taxon>Clostridium</taxon>
    </lineage>
</organism>
<comment type="caution">
    <text evidence="2">The sequence shown here is derived from an EMBL/GenBank/DDBJ whole genome shotgun (WGS) entry which is preliminary data.</text>
</comment>
<accession>A0ABR8PXW9</accession>
<gene>
    <name evidence="2" type="ORF">H9661_16765</name>
</gene>
<keyword evidence="3" id="KW-1185">Reference proteome</keyword>
<proteinExistence type="predicted"/>
<evidence type="ECO:0000313" key="2">
    <source>
        <dbReference type="EMBL" id="MBD7913006.1"/>
    </source>
</evidence>
<dbReference type="Proteomes" id="UP000627781">
    <property type="component" value="Unassembled WGS sequence"/>
</dbReference>